<dbReference type="EMBL" id="CADCWM010000769">
    <property type="protein sequence ID" value="CAA9579800.1"/>
    <property type="molecule type" value="Genomic_DNA"/>
</dbReference>
<gene>
    <name evidence="2" type="ORF">AVDCRST_MAG88-3188</name>
</gene>
<feature type="domain" description="BPL/LPL catalytic" evidence="1">
    <location>
        <begin position="8"/>
        <end position="186"/>
    </location>
</feature>
<protein>
    <recommendedName>
        <fullName evidence="1">BPL/LPL catalytic domain-containing protein</fullName>
    </recommendedName>
</protein>
<dbReference type="AlphaFoldDB" id="A0A6J4VHN3"/>
<name>A0A6J4VHN3_9BACT</name>
<dbReference type="InterPro" id="IPR004143">
    <property type="entry name" value="BPL_LPL_catalytic"/>
</dbReference>
<sequence length="240" mass="25567">MLQTRSLFPPLYSADIRLTGDAFAEAVRAAESGADPATLVWIDRPDRLDCAVVAHPDRPLAAALQVVYVAAIAVREAAGGLGPPEKPIHFAWPDQVLLDGGLIGGVRVAAGPGDLPDWLVVGVSIDIEGDLHGLDPGLRPDRTSLHEEGFGEVTAPEFAEDFARYFLLWTDRWLEEGTEPVHREWTARGPARGSAVAGKAARHRWQGAFEGLAPSDGALRLASGSSVALEVCLEGPSWAL</sequence>
<reference evidence="2" key="1">
    <citation type="submission" date="2020-02" db="EMBL/GenBank/DDBJ databases">
        <authorList>
            <person name="Meier V. D."/>
        </authorList>
    </citation>
    <scope>NUCLEOTIDE SEQUENCE</scope>
    <source>
        <strain evidence="2">AVDCRST_MAG88</strain>
    </source>
</reference>
<proteinExistence type="predicted"/>
<evidence type="ECO:0000259" key="1">
    <source>
        <dbReference type="Pfam" id="PF16917"/>
    </source>
</evidence>
<dbReference type="Pfam" id="PF16917">
    <property type="entry name" value="BPL_LplA_LipB_2"/>
    <property type="match status" value="1"/>
</dbReference>
<dbReference type="SUPFAM" id="SSF55681">
    <property type="entry name" value="Class II aaRS and biotin synthetases"/>
    <property type="match status" value="1"/>
</dbReference>
<dbReference type="InterPro" id="IPR045864">
    <property type="entry name" value="aa-tRNA-synth_II/BPL/LPL"/>
</dbReference>
<dbReference type="Gene3D" id="3.30.930.10">
    <property type="entry name" value="Bira Bifunctional Protein, Domain 2"/>
    <property type="match status" value="1"/>
</dbReference>
<accession>A0A6J4VHN3</accession>
<organism evidence="2">
    <name type="scientific">uncultured Thermomicrobiales bacterium</name>
    <dbReference type="NCBI Taxonomy" id="1645740"/>
    <lineage>
        <taxon>Bacteria</taxon>
        <taxon>Pseudomonadati</taxon>
        <taxon>Thermomicrobiota</taxon>
        <taxon>Thermomicrobia</taxon>
        <taxon>Thermomicrobiales</taxon>
        <taxon>environmental samples</taxon>
    </lineage>
</organism>
<evidence type="ECO:0000313" key="2">
    <source>
        <dbReference type="EMBL" id="CAA9579800.1"/>
    </source>
</evidence>